<name>A0A2M7AP16_UNCKA</name>
<reference evidence="12" key="1">
    <citation type="submission" date="2017-09" db="EMBL/GenBank/DDBJ databases">
        <title>Depth-based differentiation of microbial function through sediment-hosted aquifers and enrichment of novel symbionts in the deep terrestrial subsurface.</title>
        <authorList>
            <person name="Probst A.J."/>
            <person name="Ladd B."/>
            <person name="Jarett J.K."/>
            <person name="Geller-Mcgrath D.E."/>
            <person name="Sieber C.M.K."/>
            <person name="Emerson J.B."/>
            <person name="Anantharaman K."/>
            <person name="Thomas B.C."/>
            <person name="Malmstrom R."/>
            <person name="Stieglmeier M."/>
            <person name="Klingl A."/>
            <person name="Woyke T."/>
            <person name="Ryan C.M."/>
            <person name="Banfield J.F."/>
        </authorList>
    </citation>
    <scope>NUCLEOTIDE SEQUENCE [LARGE SCALE GENOMIC DNA]</scope>
</reference>
<evidence type="ECO:0000256" key="7">
    <source>
        <dbReference type="ARBA" id="ARBA00022842"/>
    </source>
</evidence>
<dbReference type="InterPro" id="IPR032828">
    <property type="entry name" value="PolyA_RNA-bd"/>
</dbReference>
<comment type="caution">
    <text evidence="11">The sequence shown here is derived from an EMBL/GenBank/DDBJ whole genome shotgun (WGS) entry which is preliminary data.</text>
</comment>
<dbReference type="PANTHER" id="PTHR46173">
    <property type="entry name" value="CCA TRNA NUCLEOTIDYLTRANSFERASE 1, MITOCHONDRIAL"/>
    <property type="match status" value="1"/>
</dbReference>
<dbReference type="InterPro" id="IPR002646">
    <property type="entry name" value="PolA_pol_head_dom"/>
</dbReference>
<evidence type="ECO:0000256" key="8">
    <source>
        <dbReference type="ARBA" id="ARBA00022884"/>
    </source>
</evidence>
<dbReference type="InterPro" id="IPR050264">
    <property type="entry name" value="Bact_CCA-adding_enz_type3_sf"/>
</dbReference>
<dbReference type="Pfam" id="PF01743">
    <property type="entry name" value="PolyA_pol"/>
    <property type="match status" value="1"/>
</dbReference>
<dbReference type="GO" id="GO:0000049">
    <property type="term" value="F:tRNA binding"/>
    <property type="evidence" value="ECO:0007669"/>
    <property type="project" value="TreeGrafter"/>
</dbReference>
<dbReference type="EMBL" id="PEWD01000030">
    <property type="protein sequence ID" value="PIU69115.1"/>
    <property type="molecule type" value="Genomic_DNA"/>
</dbReference>
<dbReference type="SUPFAM" id="SSF81301">
    <property type="entry name" value="Nucleotidyltransferase"/>
    <property type="match status" value="1"/>
</dbReference>
<dbReference type="GO" id="GO:0016779">
    <property type="term" value="F:nucleotidyltransferase activity"/>
    <property type="evidence" value="ECO:0007669"/>
    <property type="project" value="UniProtKB-KW"/>
</dbReference>
<dbReference type="Gene3D" id="3.30.460.10">
    <property type="entry name" value="Beta Polymerase, domain 2"/>
    <property type="match status" value="1"/>
</dbReference>
<keyword evidence="4" id="KW-0548">Nucleotidyltransferase</keyword>
<dbReference type="CDD" id="cd05398">
    <property type="entry name" value="NT_ClassII-CCAase"/>
    <property type="match status" value="1"/>
</dbReference>
<dbReference type="SMART" id="SM00471">
    <property type="entry name" value="HDc"/>
    <property type="match status" value="1"/>
</dbReference>
<evidence type="ECO:0000256" key="3">
    <source>
        <dbReference type="ARBA" id="ARBA00022694"/>
    </source>
</evidence>
<dbReference type="InterPro" id="IPR043519">
    <property type="entry name" value="NT_sf"/>
</dbReference>
<keyword evidence="2 9" id="KW-0808">Transferase</keyword>
<evidence type="ECO:0000313" key="11">
    <source>
        <dbReference type="EMBL" id="PIU69115.1"/>
    </source>
</evidence>
<comment type="similarity">
    <text evidence="9">Belongs to the tRNA nucleotidyltransferase/poly(A) polymerase family.</text>
</comment>
<evidence type="ECO:0000256" key="2">
    <source>
        <dbReference type="ARBA" id="ARBA00022679"/>
    </source>
</evidence>
<evidence type="ECO:0000256" key="5">
    <source>
        <dbReference type="ARBA" id="ARBA00022723"/>
    </source>
</evidence>
<dbReference type="GO" id="GO:0008033">
    <property type="term" value="P:tRNA processing"/>
    <property type="evidence" value="ECO:0007669"/>
    <property type="project" value="UniProtKB-KW"/>
</dbReference>
<dbReference type="Pfam" id="PF13735">
    <property type="entry name" value="tRNA_NucTran2_2"/>
    <property type="match status" value="1"/>
</dbReference>
<accession>A0A2M7AP16</accession>
<keyword evidence="6" id="KW-0547">Nucleotide-binding</keyword>
<dbReference type="GO" id="GO:0000166">
    <property type="term" value="F:nucleotide binding"/>
    <property type="evidence" value="ECO:0007669"/>
    <property type="project" value="UniProtKB-KW"/>
</dbReference>
<dbReference type="NCBIfam" id="TIGR00277">
    <property type="entry name" value="HDIG"/>
    <property type="match status" value="1"/>
</dbReference>
<gene>
    <name evidence="11" type="ORF">COS81_01385</name>
</gene>
<organism evidence="11 12">
    <name type="scientific">candidate division WWE3 bacterium CG06_land_8_20_14_3_00_42_16</name>
    <dbReference type="NCBI Taxonomy" id="1975083"/>
    <lineage>
        <taxon>Bacteria</taxon>
        <taxon>Katanobacteria</taxon>
    </lineage>
</organism>
<dbReference type="Pfam" id="PF12627">
    <property type="entry name" value="PolyA_pol_RNAbd"/>
    <property type="match status" value="1"/>
</dbReference>
<evidence type="ECO:0000256" key="4">
    <source>
        <dbReference type="ARBA" id="ARBA00022695"/>
    </source>
</evidence>
<dbReference type="CDD" id="cd00077">
    <property type="entry name" value="HDc"/>
    <property type="match status" value="1"/>
</dbReference>
<dbReference type="PANTHER" id="PTHR46173:SF1">
    <property type="entry name" value="CCA TRNA NUCLEOTIDYLTRANSFERASE 1, MITOCHONDRIAL"/>
    <property type="match status" value="1"/>
</dbReference>
<comment type="cofactor">
    <cofactor evidence="1">
        <name>Mg(2+)</name>
        <dbReference type="ChEBI" id="CHEBI:18420"/>
    </cofactor>
</comment>
<protein>
    <submittedName>
        <fullName evidence="11">Poly(A) polymerase</fullName>
    </submittedName>
</protein>
<evidence type="ECO:0000313" key="12">
    <source>
        <dbReference type="Proteomes" id="UP000229916"/>
    </source>
</evidence>
<dbReference type="Gene3D" id="1.10.3090.10">
    <property type="entry name" value="cca-adding enzyme, domain 2"/>
    <property type="match status" value="1"/>
</dbReference>
<sequence>MNINFDKIYDQIPAEIFKLDHQLKQAGFESFLVGGCVRDLILGKKPKDFDITTNAKPKEIAKVFPESVTTYAKFGTVLVLVKDQNGEVQPVEVTTYRSEMDYVDGRWPTKVEFANKLSQDLGRRDYTINAMALMLNPLEEREDKLIDLFGGISDLRKRVIRAVGTPRSRLAEDGLRGFRACRLAAVLGFEIESETFEAIENTLEIAAQISIERVRDEFMRLLLEAPKPSIGIELLRKTGLLKLFLPELLEGIGVNQPEYHIHDVYYHSLACLNAASDKVKLAALFHDIGKPRAKNVKFEEKYLKKLKEKGKPIPAHHFFGHDAESAKMAQEIMTRMKFPKAEIERVTRLVRWHMFFYQNQWSDGAVRRFINRVGGEEYVDQLFELRIADADSNPKSEFSPSEIQKLQSRIAQVRKADMALKVADLNINGNDLKQIGILQGPKMGKILNSLLELVLDDPGFNTKEKLLHKAKELLQSAKQ</sequence>
<dbReference type="Gene3D" id="1.10.246.80">
    <property type="match status" value="1"/>
</dbReference>
<dbReference type="GO" id="GO:0046872">
    <property type="term" value="F:metal ion binding"/>
    <property type="evidence" value="ECO:0007669"/>
    <property type="project" value="UniProtKB-KW"/>
</dbReference>
<feature type="domain" description="HD/PDEase" evidence="10">
    <location>
        <begin position="260"/>
        <end position="438"/>
    </location>
</feature>
<evidence type="ECO:0000256" key="9">
    <source>
        <dbReference type="RuleBase" id="RU003953"/>
    </source>
</evidence>
<dbReference type="InterPro" id="IPR003607">
    <property type="entry name" value="HD/PDEase_dom"/>
</dbReference>
<evidence type="ECO:0000256" key="6">
    <source>
        <dbReference type="ARBA" id="ARBA00022741"/>
    </source>
</evidence>
<keyword evidence="7" id="KW-0460">Magnesium</keyword>
<evidence type="ECO:0000259" key="10">
    <source>
        <dbReference type="SMART" id="SM00471"/>
    </source>
</evidence>
<keyword evidence="8 9" id="KW-0694">RNA-binding</keyword>
<keyword evidence="5" id="KW-0479">Metal-binding</keyword>
<keyword evidence="3" id="KW-0819">tRNA processing</keyword>
<dbReference type="Proteomes" id="UP000229916">
    <property type="component" value="Unassembled WGS sequence"/>
</dbReference>
<dbReference type="AlphaFoldDB" id="A0A2M7AP16"/>
<dbReference type="InterPro" id="IPR032810">
    <property type="entry name" value="CCA-adding_enz_C"/>
</dbReference>
<dbReference type="SUPFAM" id="SSF81891">
    <property type="entry name" value="Poly A polymerase C-terminal region-like"/>
    <property type="match status" value="1"/>
</dbReference>
<evidence type="ECO:0000256" key="1">
    <source>
        <dbReference type="ARBA" id="ARBA00001946"/>
    </source>
</evidence>
<dbReference type="InterPro" id="IPR006675">
    <property type="entry name" value="HDIG_dom"/>
</dbReference>
<proteinExistence type="inferred from homology"/>